<keyword evidence="2" id="KW-1185">Reference proteome</keyword>
<dbReference type="WBParaSite" id="PSAMB.scaffold1033size36900.g10427.t1">
    <property type="protein sequence ID" value="PSAMB.scaffold1033size36900.g10427.t1"/>
    <property type="gene ID" value="PSAMB.scaffold1033size36900.g10427"/>
</dbReference>
<proteinExistence type="predicted"/>
<reference evidence="3" key="1">
    <citation type="submission" date="2022-11" db="UniProtKB">
        <authorList>
            <consortium name="WormBaseParasite"/>
        </authorList>
    </citation>
    <scope>IDENTIFICATION</scope>
</reference>
<dbReference type="Proteomes" id="UP000887566">
    <property type="component" value="Unplaced"/>
</dbReference>
<accession>A0A914UI23</accession>
<dbReference type="AlphaFoldDB" id="A0A914UI23"/>
<feature type="compositionally biased region" description="Basic and acidic residues" evidence="1">
    <location>
        <begin position="24"/>
        <end position="38"/>
    </location>
</feature>
<evidence type="ECO:0000313" key="2">
    <source>
        <dbReference type="Proteomes" id="UP000887566"/>
    </source>
</evidence>
<protein>
    <submittedName>
        <fullName evidence="3">Uncharacterized protein</fullName>
    </submittedName>
</protein>
<evidence type="ECO:0000256" key="1">
    <source>
        <dbReference type="SAM" id="MobiDB-lite"/>
    </source>
</evidence>
<organism evidence="2 3">
    <name type="scientific">Plectus sambesii</name>
    <dbReference type="NCBI Taxonomy" id="2011161"/>
    <lineage>
        <taxon>Eukaryota</taxon>
        <taxon>Metazoa</taxon>
        <taxon>Ecdysozoa</taxon>
        <taxon>Nematoda</taxon>
        <taxon>Chromadorea</taxon>
        <taxon>Plectida</taxon>
        <taxon>Plectina</taxon>
        <taxon>Plectoidea</taxon>
        <taxon>Plectidae</taxon>
        <taxon>Plectus</taxon>
    </lineage>
</organism>
<name>A0A914UI23_9BILA</name>
<sequence>MNAPPLVHLCPEANGEYLHAEAAKKKAEEVSGERKEQAESSATPMIGLDEEGGRLRRRRRAESDTGAANLIVSNVSVDRSATSPLQTSFVLAHRPDIRASARPRMVQARLVAKVNTGPNI</sequence>
<evidence type="ECO:0000313" key="3">
    <source>
        <dbReference type="WBParaSite" id="PSAMB.scaffold1033size36900.g10427.t1"/>
    </source>
</evidence>
<feature type="region of interest" description="Disordered" evidence="1">
    <location>
        <begin position="24"/>
        <end position="63"/>
    </location>
</feature>